<evidence type="ECO:0000313" key="3">
    <source>
        <dbReference type="Proteomes" id="UP000635477"/>
    </source>
</evidence>
<comment type="caution">
    <text evidence="2">The sequence shown here is derived from an EMBL/GenBank/DDBJ whole genome shotgun (WGS) entry which is preliminary data.</text>
</comment>
<reference evidence="2" key="2">
    <citation type="submission" date="2020-05" db="EMBL/GenBank/DDBJ databases">
        <authorList>
            <person name="Kim H.-S."/>
            <person name="Proctor R.H."/>
            <person name="Brown D.W."/>
        </authorList>
    </citation>
    <scope>NUCLEOTIDE SEQUENCE</scope>
    <source>
        <strain evidence="2">NRRL 22465</strain>
    </source>
</reference>
<reference evidence="2" key="1">
    <citation type="journal article" date="2020" name="BMC Genomics">
        <title>Correction to: Identification and distribution of gene clusters required for synthesis of sphingolipid metabolism inhibitors in diverse species of the filamentous fungus Fusarium.</title>
        <authorList>
            <person name="Kim H.S."/>
            <person name="Lohmar J.M."/>
            <person name="Busman M."/>
            <person name="Brown D.W."/>
            <person name="Naumann T.A."/>
            <person name="Divon H.H."/>
            <person name="Lysoe E."/>
            <person name="Uhlig S."/>
            <person name="Proctor R.H."/>
        </authorList>
    </citation>
    <scope>NUCLEOTIDE SEQUENCE</scope>
    <source>
        <strain evidence="2">NRRL 22465</strain>
    </source>
</reference>
<name>A0A8H4USH5_9HYPO</name>
<feature type="region of interest" description="Disordered" evidence="1">
    <location>
        <begin position="136"/>
        <end position="189"/>
    </location>
</feature>
<feature type="compositionally biased region" description="Polar residues" evidence="1">
    <location>
        <begin position="81"/>
        <end position="93"/>
    </location>
</feature>
<evidence type="ECO:0000256" key="1">
    <source>
        <dbReference type="SAM" id="MobiDB-lite"/>
    </source>
</evidence>
<gene>
    <name evidence="2" type="ORF">FZEAL_1583</name>
</gene>
<feature type="compositionally biased region" description="Polar residues" evidence="1">
    <location>
        <begin position="136"/>
        <end position="149"/>
    </location>
</feature>
<accession>A0A8H4USH5</accession>
<protein>
    <submittedName>
        <fullName evidence="2">Uncharacterized protein</fullName>
    </submittedName>
</protein>
<feature type="region of interest" description="Disordered" evidence="1">
    <location>
        <begin position="36"/>
        <end position="123"/>
    </location>
</feature>
<feature type="compositionally biased region" description="Basic and acidic residues" evidence="1">
    <location>
        <begin position="295"/>
        <end position="322"/>
    </location>
</feature>
<organism evidence="2 3">
    <name type="scientific">Fusarium zealandicum</name>
    <dbReference type="NCBI Taxonomy" id="1053134"/>
    <lineage>
        <taxon>Eukaryota</taxon>
        <taxon>Fungi</taxon>
        <taxon>Dikarya</taxon>
        <taxon>Ascomycota</taxon>
        <taxon>Pezizomycotina</taxon>
        <taxon>Sordariomycetes</taxon>
        <taxon>Hypocreomycetidae</taxon>
        <taxon>Hypocreales</taxon>
        <taxon>Nectriaceae</taxon>
        <taxon>Fusarium</taxon>
        <taxon>Fusarium staphyleae species complex</taxon>
    </lineage>
</organism>
<dbReference type="OrthoDB" id="3550599at2759"/>
<dbReference type="AlphaFoldDB" id="A0A8H4USH5"/>
<dbReference type="EMBL" id="JABEYC010000094">
    <property type="protein sequence ID" value="KAF4982887.1"/>
    <property type="molecule type" value="Genomic_DNA"/>
</dbReference>
<keyword evidence="3" id="KW-1185">Reference proteome</keyword>
<feature type="region of interest" description="Disordered" evidence="1">
    <location>
        <begin position="289"/>
        <end position="324"/>
    </location>
</feature>
<feature type="compositionally biased region" description="Low complexity" evidence="1">
    <location>
        <begin position="37"/>
        <end position="54"/>
    </location>
</feature>
<evidence type="ECO:0000313" key="2">
    <source>
        <dbReference type="EMBL" id="KAF4982887.1"/>
    </source>
</evidence>
<dbReference type="Proteomes" id="UP000635477">
    <property type="component" value="Unassembled WGS sequence"/>
</dbReference>
<feature type="compositionally biased region" description="Polar residues" evidence="1">
    <location>
        <begin position="111"/>
        <end position="120"/>
    </location>
</feature>
<sequence>MTRHDEPFSIGGNCAAPGCINIVLLGSSRFCARHQSRSSSTVSSNVGTSSTTTNAPRQSRLPEGALVAKRGRSRFGIRSLGRSSAKTQPTTKASGPVRQPSGPEPGASQIRPPSSKQDPSQACGEIAVSTNAFVSRSRNLEPSQSTPLNPDNGIPLAREAPSIRPSQISAEADERRSGPKMLLGDSGTENLEDATLKIIEAKSGKQPCAPSLLRKQPAPVTYMGPENGLISATKEEAPEAEQVQVSAHMQLALSTQKLTDSGDIPMKIKPSPVMGPQQGPIYDSITKPRQMSEAVGDKVDRKPGPPSDKRVHTNLPSKEDAKIPCVSPPEALLPHARSPIQQSNEDLSSRIRSPSAVSVDMNAEDDDEANMADISDSDDEVQPPTHTHKLSFRARCEAHRKKRLANFDSAAFDGFIYRQSDLRPPNGVIVPRRPPRKVAASSEESRFFLPVNPAIHRLHSRSEDWYKKKCQEIKRRPGRKAWFGKVHERRRWLRTMEAKLDKERQQALLAGTTPPFKEPQPRGYKRILDFGDVPEEELPEKVRNNPAWLKACAWHRECTNKALRRQREINRTTEETKSFFMEAFSGRAI</sequence>
<proteinExistence type="predicted"/>